<reference evidence="9" key="1">
    <citation type="submission" date="2019-09" db="EMBL/GenBank/DDBJ databases">
        <title>Characterisation of the sponge microbiome using genome-centric metagenomics.</title>
        <authorList>
            <person name="Engelberts J.P."/>
            <person name="Robbins S.J."/>
            <person name="De Goeij J.M."/>
            <person name="Aranda M."/>
            <person name="Bell S.C."/>
            <person name="Webster N.S."/>
        </authorList>
    </citation>
    <scope>NUCLEOTIDE SEQUENCE</scope>
    <source>
        <strain evidence="9">SB0664_bin_27</strain>
    </source>
</reference>
<dbReference type="Pfam" id="PF00528">
    <property type="entry name" value="BPD_transp_1"/>
    <property type="match status" value="1"/>
</dbReference>
<dbReference type="InterPro" id="IPR035906">
    <property type="entry name" value="MetI-like_sf"/>
</dbReference>
<evidence type="ECO:0000256" key="6">
    <source>
        <dbReference type="ARBA" id="ARBA00023136"/>
    </source>
</evidence>
<comment type="caution">
    <text evidence="9">The sequence shown here is derived from an EMBL/GenBank/DDBJ whole genome shotgun (WGS) entry which is preliminary data.</text>
</comment>
<dbReference type="Gene3D" id="1.10.3720.10">
    <property type="entry name" value="MetI-like"/>
    <property type="match status" value="1"/>
</dbReference>
<proteinExistence type="inferred from homology"/>
<evidence type="ECO:0000256" key="7">
    <source>
        <dbReference type="RuleBase" id="RU363032"/>
    </source>
</evidence>
<dbReference type="EMBL" id="VXRG01000066">
    <property type="protein sequence ID" value="MXY93331.1"/>
    <property type="molecule type" value="Genomic_DNA"/>
</dbReference>
<dbReference type="PROSITE" id="PS50928">
    <property type="entry name" value="ABC_TM1"/>
    <property type="match status" value="1"/>
</dbReference>
<dbReference type="PANTHER" id="PTHR30193:SF37">
    <property type="entry name" value="INNER MEMBRANE ABC TRANSPORTER PERMEASE PROTEIN YCJO"/>
    <property type="match status" value="1"/>
</dbReference>
<organism evidence="9">
    <name type="scientific">Caldilineaceae bacterium SB0664_bin_27</name>
    <dbReference type="NCBI Taxonomy" id="2605260"/>
    <lineage>
        <taxon>Bacteria</taxon>
        <taxon>Bacillati</taxon>
        <taxon>Chloroflexota</taxon>
        <taxon>Caldilineae</taxon>
        <taxon>Caldilineales</taxon>
        <taxon>Caldilineaceae</taxon>
    </lineage>
</organism>
<evidence type="ECO:0000259" key="8">
    <source>
        <dbReference type="PROSITE" id="PS50928"/>
    </source>
</evidence>
<protein>
    <submittedName>
        <fullName evidence="9">Sugar ABC transporter permease</fullName>
    </submittedName>
</protein>
<evidence type="ECO:0000256" key="3">
    <source>
        <dbReference type="ARBA" id="ARBA00022475"/>
    </source>
</evidence>
<comment type="similarity">
    <text evidence="7">Belongs to the binding-protein-dependent transport system permease family.</text>
</comment>
<evidence type="ECO:0000256" key="2">
    <source>
        <dbReference type="ARBA" id="ARBA00022448"/>
    </source>
</evidence>
<dbReference type="SUPFAM" id="SSF161098">
    <property type="entry name" value="MetI-like"/>
    <property type="match status" value="1"/>
</dbReference>
<dbReference type="GO" id="GO:0055085">
    <property type="term" value="P:transmembrane transport"/>
    <property type="evidence" value="ECO:0007669"/>
    <property type="project" value="InterPro"/>
</dbReference>
<dbReference type="PANTHER" id="PTHR30193">
    <property type="entry name" value="ABC TRANSPORTER PERMEASE PROTEIN"/>
    <property type="match status" value="1"/>
</dbReference>
<sequence>MAQSQTLTRLVAKTKANNIRWHRYEGYLFVAPLIVGIIAFIFLPIAASLYMSFNKWDMVSPPELVGLKNYARLVSRDRLFWKVLGNTFRYAGWIIVPSVIFPLILAALLDRPIRLRYLYRLAFFLPLVTSVVAVGLMFRWLYDGEFGLVNFVLSWVRIDGPNWLVDPFWAMPAVAMVTVWQGLGYNMVLYLAGLQGIPDHLHEAATIDGAGPFSRFFRITIPLLTPTMFFILVMSVIGTFQTFGLIYVMTQGGPINSTNVYIYYLWQMAFGSSKMGYASAMAWILALVIFTITMIQVRLARLWVHY</sequence>
<accession>A0A6B0YSS1</accession>
<feature type="transmembrane region" description="Helical" evidence="7">
    <location>
        <begin position="27"/>
        <end position="53"/>
    </location>
</feature>
<keyword evidence="3" id="KW-1003">Cell membrane</keyword>
<evidence type="ECO:0000256" key="4">
    <source>
        <dbReference type="ARBA" id="ARBA00022692"/>
    </source>
</evidence>
<comment type="subcellular location">
    <subcellularLocation>
        <location evidence="1 7">Cell membrane</location>
        <topology evidence="1 7">Multi-pass membrane protein</topology>
    </subcellularLocation>
</comment>
<feature type="transmembrane region" description="Helical" evidence="7">
    <location>
        <begin position="121"/>
        <end position="142"/>
    </location>
</feature>
<dbReference type="InterPro" id="IPR051393">
    <property type="entry name" value="ABC_transporter_permease"/>
</dbReference>
<gene>
    <name evidence="9" type="ORF">F4Y42_07785</name>
</gene>
<keyword evidence="4 7" id="KW-0812">Transmembrane</keyword>
<feature type="transmembrane region" description="Helical" evidence="7">
    <location>
        <begin position="169"/>
        <end position="192"/>
    </location>
</feature>
<dbReference type="AlphaFoldDB" id="A0A6B0YSS1"/>
<keyword evidence="2 7" id="KW-0813">Transport</keyword>
<dbReference type="GO" id="GO:0005886">
    <property type="term" value="C:plasma membrane"/>
    <property type="evidence" value="ECO:0007669"/>
    <property type="project" value="UniProtKB-SubCell"/>
</dbReference>
<evidence type="ECO:0000256" key="1">
    <source>
        <dbReference type="ARBA" id="ARBA00004651"/>
    </source>
</evidence>
<keyword evidence="6 7" id="KW-0472">Membrane</keyword>
<feature type="transmembrane region" description="Helical" evidence="7">
    <location>
        <begin position="223"/>
        <end position="249"/>
    </location>
</feature>
<feature type="transmembrane region" description="Helical" evidence="7">
    <location>
        <begin position="90"/>
        <end position="109"/>
    </location>
</feature>
<evidence type="ECO:0000256" key="5">
    <source>
        <dbReference type="ARBA" id="ARBA00022989"/>
    </source>
</evidence>
<dbReference type="CDD" id="cd06261">
    <property type="entry name" value="TM_PBP2"/>
    <property type="match status" value="1"/>
</dbReference>
<evidence type="ECO:0000313" key="9">
    <source>
        <dbReference type="EMBL" id="MXY93331.1"/>
    </source>
</evidence>
<name>A0A6B0YSS1_9CHLR</name>
<feature type="domain" description="ABC transmembrane type-1" evidence="8">
    <location>
        <begin position="84"/>
        <end position="296"/>
    </location>
</feature>
<feature type="transmembrane region" description="Helical" evidence="7">
    <location>
        <begin position="275"/>
        <end position="295"/>
    </location>
</feature>
<keyword evidence="5 7" id="KW-1133">Transmembrane helix</keyword>
<dbReference type="InterPro" id="IPR000515">
    <property type="entry name" value="MetI-like"/>
</dbReference>